<proteinExistence type="predicted"/>
<dbReference type="Proteomes" id="UP000001027">
    <property type="component" value="Chromosome"/>
</dbReference>
<feature type="region of interest" description="Disordered" evidence="1">
    <location>
        <begin position="32"/>
        <end position="69"/>
    </location>
</feature>
<dbReference type="RefSeq" id="WP_003807894.1">
    <property type="nucleotide sequence ID" value="NC_002927.3"/>
</dbReference>
<dbReference type="GeneID" id="56480780"/>
<organism evidence="2 3">
    <name type="scientific">Bordetella bronchiseptica (strain ATCC BAA-588 / NCTC 13252 / RB50)</name>
    <name type="common">Alcaligenes bronchisepticus</name>
    <dbReference type="NCBI Taxonomy" id="257310"/>
    <lineage>
        <taxon>Bacteria</taxon>
        <taxon>Pseudomonadati</taxon>
        <taxon>Pseudomonadota</taxon>
        <taxon>Betaproteobacteria</taxon>
        <taxon>Burkholderiales</taxon>
        <taxon>Alcaligenaceae</taxon>
        <taxon>Bordetella</taxon>
    </lineage>
</organism>
<evidence type="ECO:0000313" key="2">
    <source>
        <dbReference type="EMBL" id="CAE31050.1"/>
    </source>
</evidence>
<dbReference type="AlphaFoldDB" id="A0A0H3LQ63"/>
<dbReference type="KEGG" id="bbr:BB0550"/>
<gene>
    <name evidence="2" type="ordered locus">BB0550</name>
</gene>
<dbReference type="HOGENOM" id="CLU_203715_0_0_4"/>
<dbReference type="EMBL" id="BX640438">
    <property type="protein sequence ID" value="CAE31050.1"/>
    <property type="molecule type" value="Genomic_DNA"/>
</dbReference>
<accession>A0A0H3LQ63</accession>
<sequence length="69" mass="7659">MCVNCVAGLFTLHEPSSPQAGFETFKRLKARRPEVMGARPSSEAANEKPRAPRNPFYGSRNRRALADPD</sequence>
<evidence type="ECO:0000256" key="1">
    <source>
        <dbReference type="SAM" id="MobiDB-lite"/>
    </source>
</evidence>
<reference evidence="2 3" key="1">
    <citation type="journal article" date="2003" name="Nat. Genet.">
        <title>Comparative analysis of the genome sequences of Bordetella pertussis, Bordetella parapertussis and Bordetella bronchiseptica.</title>
        <authorList>
            <person name="Parkhill J."/>
            <person name="Sebaihia M."/>
            <person name="Preston A."/>
            <person name="Murphy L.D."/>
            <person name="Thomson N.R."/>
            <person name="Harris D.E."/>
            <person name="Holden M.T.G."/>
            <person name="Churcher C.M."/>
            <person name="Bentley S.D."/>
            <person name="Mungall K.L."/>
            <person name="Cerdeno-Tarraga A.-M."/>
            <person name="Temple L."/>
            <person name="James K.D."/>
            <person name="Harris B."/>
            <person name="Quail M.A."/>
            <person name="Achtman M."/>
            <person name="Atkin R."/>
            <person name="Baker S."/>
            <person name="Basham D."/>
            <person name="Bason N."/>
            <person name="Cherevach I."/>
            <person name="Chillingworth T."/>
            <person name="Collins M."/>
            <person name="Cronin A."/>
            <person name="Davis P."/>
            <person name="Doggett J."/>
            <person name="Feltwell T."/>
            <person name="Goble A."/>
            <person name="Hamlin N."/>
            <person name="Hauser H."/>
            <person name="Holroyd S."/>
            <person name="Jagels K."/>
            <person name="Leather S."/>
            <person name="Moule S."/>
            <person name="Norberczak H."/>
            <person name="O'Neil S."/>
            <person name="Ormond D."/>
            <person name="Price C."/>
            <person name="Rabbinowitsch E."/>
            <person name="Rutter S."/>
            <person name="Sanders M."/>
            <person name="Saunders D."/>
            <person name="Seeger K."/>
            <person name="Sharp S."/>
            <person name="Simmonds M."/>
            <person name="Skelton J."/>
            <person name="Squares R."/>
            <person name="Squares S."/>
            <person name="Stevens K."/>
            <person name="Unwin L."/>
            <person name="Whitehead S."/>
            <person name="Barrell B.G."/>
            <person name="Maskell D.J."/>
        </authorList>
    </citation>
    <scope>NUCLEOTIDE SEQUENCE [LARGE SCALE GENOMIC DNA]</scope>
    <source>
        <strain evidence="2 3">ATCC BAA-588 / NCTC 13252 / RB50</strain>
    </source>
</reference>
<name>A0A0H3LQ63_BORBR</name>
<protein>
    <submittedName>
        <fullName evidence="2">Uncharacterized protein</fullName>
    </submittedName>
</protein>
<evidence type="ECO:0000313" key="3">
    <source>
        <dbReference type="Proteomes" id="UP000001027"/>
    </source>
</evidence>